<evidence type="ECO:0000256" key="1">
    <source>
        <dbReference type="SAM" id="MobiDB-lite"/>
    </source>
</evidence>
<comment type="caution">
    <text evidence="2">The sequence shown here is derived from an EMBL/GenBank/DDBJ whole genome shotgun (WGS) entry which is preliminary data.</text>
</comment>
<protein>
    <submittedName>
        <fullName evidence="2">Uncharacterized protein</fullName>
    </submittedName>
</protein>
<sequence length="118" mass="13299">MICSIWWPLQRSCWRRGTGCGSRTVQPRHSTHPAVPLPGQRHPHALVQQTPPRDLKDSWRARCRETGTPGSDERPGETTSPNADTAPPADSYNRVHYVRDVTYDEDRSQARTPPCPTS</sequence>
<reference evidence="2 3" key="1">
    <citation type="journal article" date="2013" name="ISME J.">
        <title>A metabolic model for members of the genus Tetrasphaera involved in enhanced biological phosphorus removal.</title>
        <authorList>
            <person name="Kristiansen R."/>
            <person name="Nguyen H.T.T."/>
            <person name="Saunders A.M."/>
            <person name="Nielsen J.L."/>
            <person name="Wimmer R."/>
            <person name="Le V.Q."/>
            <person name="McIlroy S.J."/>
            <person name="Petrovski S."/>
            <person name="Seviour R.J."/>
            <person name="Calteau A."/>
            <person name="Nielsen K.L."/>
            <person name="Nielsen P.H."/>
        </authorList>
    </citation>
    <scope>NUCLEOTIDE SEQUENCE [LARGE SCALE GENOMIC DNA]</scope>
    <source>
        <strain evidence="2 3">T1-X7</strain>
    </source>
</reference>
<accession>A0A077M566</accession>
<gene>
    <name evidence="2" type="ORF">BN12_4060020</name>
</gene>
<dbReference type="EMBL" id="CAJB01000342">
    <property type="protein sequence ID" value="CCH79210.1"/>
    <property type="molecule type" value="Genomic_DNA"/>
</dbReference>
<feature type="compositionally biased region" description="Basic and acidic residues" evidence="1">
    <location>
        <begin position="53"/>
        <end position="76"/>
    </location>
</feature>
<keyword evidence="3" id="KW-1185">Reference proteome</keyword>
<dbReference type="AlphaFoldDB" id="A0A077M566"/>
<feature type="compositionally biased region" description="Basic and acidic residues" evidence="1">
    <location>
        <begin position="97"/>
        <end position="109"/>
    </location>
</feature>
<organism evidence="2 3">
    <name type="scientific">Nostocoides japonicum T1-X7</name>
    <dbReference type="NCBI Taxonomy" id="1194083"/>
    <lineage>
        <taxon>Bacteria</taxon>
        <taxon>Bacillati</taxon>
        <taxon>Actinomycetota</taxon>
        <taxon>Actinomycetes</taxon>
        <taxon>Micrococcales</taxon>
        <taxon>Intrasporangiaceae</taxon>
        <taxon>Nostocoides</taxon>
    </lineage>
</organism>
<dbReference type="Proteomes" id="UP000035721">
    <property type="component" value="Unassembled WGS sequence"/>
</dbReference>
<evidence type="ECO:0000313" key="3">
    <source>
        <dbReference type="Proteomes" id="UP000035721"/>
    </source>
</evidence>
<dbReference type="STRING" id="1194083.BN12_4060020"/>
<evidence type="ECO:0000313" key="2">
    <source>
        <dbReference type="EMBL" id="CCH79210.1"/>
    </source>
</evidence>
<name>A0A077M566_9MICO</name>
<feature type="region of interest" description="Disordered" evidence="1">
    <location>
        <begin position="18"/>
        <end position="118"/>
    </location>
</feature>
<proteinExistence type="predicted"/>